<dbReference type="FunFam" id="1.10.510.10:FF:000008">
    <property type="entry name" value="Non-specific serine/threonine protein kinase"/>
    <property type="match status" value="1"/>
</dbReference>
<dbReference type="CDD" id="cd05123">
    <property type="entry name" value="STKc_AGC"/>
    <property type="match status" value="1"/>
</dbReference>
<evidence type="ECO:0000256" key="1">
    <source>
        <dbReference type="ARBA" id="ARBA00006935"/>
    </source>
</evidence>
<dbReference type="SMART" id="SM00133">
    <property type="entry name" value="S_TK_X"/>
    <property type="match status" value="1"/>
</dbReference>
<reference evidence="14" key="1">
    <citation type="submission" date="2006-10" db="EMBL/GenBank/DDBJ databases">
        <authorList>
            <person name="Amadeo P."/>
            <person name="Zhao Q."/>
            <person name="Wortman J."/>
            <person name="Fraser-Liggett C."/>
            <person name="Carlton J."/>
        </authorList>
    </citation>
    <scope>NUCLEOTIDE SEQUENCE</scope>
    <source>
        <strain evidence="14">G3</strain>
    </source>
</reference>
<evidence type="ECO:0000256" key="2">
    <source>
        <dbReference type="ARBA" id="ARBA00012513"/>
    </source>
</evidence>
<dbReference type="eggNOG" id="KOG0598">
    <property type="taxonomic scope" value="Eukaryota"/>
</dbReference>
<feature type="domain" description="PH" evidence="11">
    <location>
        <begin position="10"/>
        <end position="106"/>
    </location>
</feature>
<keyword evidence="3 10" id="KW-0723">Serine/threonine-protein kinase</keyword>
<comment type="similarity">
    <text evidence="1">Belongs to the protein kinase superfamily. AGC Ser/Thr protein kinase family. RAC subfamily.</text>
</comment>
<dbReference type="GO" id="GO:0005524">
    <property type="term" value="F:ATP binding"/>
    <property type="evidence" value="ECO:0007669"/>
    <property type="project" value="UniProtKB-UniRule"/>
</dbReference>
<dbReference type="SMART" id="SM00220">
    <property type="entry name" value="S_TKc"/>
    <property type="match status" value="1"/>
</dbReference>
<evidence type="ECO:0000256" key="5">
    <source>
        <dbReference type="ARBA" id="ARBA00022679"/>
    </source>
</evidence>
<dbReference type="RefSeq" id="XP_001314983.1">
    <property type="nucleotide sequence ID" value="XM_001314948.1"/>
</dbReference>
<evidence type="ECO:0000256" key="3">
    <source>
        <dbReference type="ARBA" id="ARBA00022527"/>
    </source>
</evidence>
<dbReference type="OMA" id="TWAPEIL"/>
<dbReference type="STRING" id="5722.A2EX40"/>
<keyword evidence="15" id="KW-1185">Reference proteome</keyword>
<dbReference type="EMBL" id="DS113525">
    <property type="protein sequence ID" value="EAY02760.1"/>
    <property type="molecule type" value="Genomic_DNA"/>
</dbReference>
<evidence type="ECO:0000256" key="10">
    <source>
        <dbReference type="RuleBase" id="RU000304"/>
    </source>
</evidence>
<dbReference type="Pfam" id="PF00069">
    <property type="entry name" value="Pkinase"/>
    <property type="match status" value="1"/>
</dbReference>
<dbReference type="PROSITE" id="PS51285">
    <property type="entry name" value="AGC_KINASE_CTER"/>
    <property type="match status" value="1"/>
</dbReference>
<dbReference type="InterPro" id="IPR001849">
    <property type="entry name" value="PH_domain"/>
</dbReference>
<dbReference type="PROSITE" id="PS00108">
    <property type="entry name" value="PROTEIN_KINASE_ST"/>
    <property type="match status" value="1"/>
</dbReference>
<name>A2EX40_TRIV3</name>
<dbReference type="InParanoid" id="A2EX40"/>
<evidence type="ECO:0000256" key="4">
    <source>
        <dbReference type="ARBA" id="ARBA00022553"/>
    </source>
</evidence>
<evidence type="ECO:0000256" key="7">
    <source>
        <dbReference type="ARBA" id="ARBA00022777"/>
    </source>
</evidence>
<dbReference type="FunFam" id="2.30.29.30:FF:000350">
    <property type="entry name" value="AGC family protein kinase"/>
    <property type="match status" value="1"/>
</dbReference>
<dbReference type="InterPro" id="IPR045270">
    <property type="entry name" value="STKc_AGC"/>
</dbReference>
<dbReference type="VEuPathDB" id="TrichDB:TVAGG3_0859940"/>
<dbReference type="OrthoDB" id="63267at2759"/>
<evidence type="ECO:0000256" key="8">
    <source>
        <dbReference type="ARBA" id="ARBA00022840"/>
    </source>
</evidence>
<dbReference type="GO" id="GO:0004674">
    <property type="term" value="F:protein serine/threonine kinase activity"/>
    <property type="evidence" value="ECO:0000318"/>
    <property type="project" value="GO_Central"/>
</dbReference>
<sequence>MTIPSSIQRNCTNSGWLRVQSETPNVWNRKYVTVCNKSLIISKDESTKSIEKVIQLTNEASFELLKGSATPRFQVNLGKNQKPIIFSATTTEEVSHWISLLRTVQDNGCDLTMDDFQIISVIGRGYYGKVMLVRRIDTDQLYAIKSIRKSRLAEMDSCSVLTEKNIMMKIHHPFIVNLCFAFQTDTKVYLGLEYAPGGELFYYMESNGTIPVDDARLYVAEIGLALAHLHKYGIIYRDLKPENILFDADGHIKLTDFGLSKELGVDGTAKTFCGTPDYLAPEVIPQEKYTTKIDEWALGVLTYEMILGRTPFCNDNKNEMFQEIVTLDPYFPEGMDPRIINFIMRLLTKDPKERPTFDDVKSDPFFEGVDWDAVYNREHSPSYIPEIKDRMCTNNFDPEFTTELAADSFVSPGIHAFGNIAGFSYVEPNFA</sequence>
<protein>
    <recommendedName>
        <fullName evidence="2">non-specific serine/threonine protein kinase</fullName>
        <ecNumber evidence="2">2.7.11.1</ecNumber>
    </recommendedName>
</protein>
<evidence type="ECO:0000259" key="11">
    <source>
        <dbReference type="PROSITE" id="PS50003"/>
    </source>
</evidence>
<gene>
    <name evidence="14" type="ORF">TVAG_369880</name>
</gene>
<dbReference type="VEuPathDB" id="TrichDB:TVAG_369880"/>
<dbReference type="SUPFAM" id="SSF56112">
    <property type="entry name" value="Protein kinase-like (PK-like)"/>
    <property type="match status" value="1"/>
</dbReference>
<dbReference type="AlphaFoldDB" id="A2EX40"/>
<feature type="domain" description="AGC-kinase C-terminal" evidence="13">
    <location>
        <begin position="367"/>
        <end position="431"/>
    </location>
</feature>
<dbReference type="InterPro" id="IPR011009">
    <property type="entry name" value="Kinase-like_dom_sf"/>
</dbReference>
<dbReference type="Proteomes" id="UP000001542">
    <property type="component" value="Unassembled WGS sequence"/>
</dbReference>
<dbReference type="SMART" id="SM00233">
    <property type="entry name" value="PH"/>
    <property type="match status" value="1"/>
</dbReference>
<keyword evidence="4" id="KW-0597">Phosphoprotein</keyword>
<dbReference type="Pfam" id="PF00433">
    <property type="entry name" value="Pkinase_C"/>
    <property type="match status" value="1"/>
</dbReference>
<dbReference type="InterPro" id="IPR017441">
    <property type="entry name" value="Protein_kinase_ATP_BS"/>
</dbReference>
<dbReference type="EC" id="2.7.11.1" evidence="2"/>
<keyword evidence="5" id="KW-0808">Transferase</keyword>
<accession>A2EX40</accession>
<dbReference type="PROSITE" id="PS00107">
    <property type="entry name" value="PROTEIN_KINASE_ATP"/>
    <property type="match status" value="1"/>
</dbReference>
<evidence type="ECO:0000256" key="6">
    <source>
        <dbReference type="ARBA" id="ARBA00022741"/>
    </source>
</evidence>
<dbReference type="Gene3D" id="2.30.29.30">
    <property type="entry name" value="Pleckstrin-homology domain (PH domain)/Phosphotyrosine-binding domain (PTB)"/>
    <property type="match status" value="1"/>
</dbReference>
<dbReference type="SUPFAM" id="SSF50729">
    <property type="entry name" value="PH domain-like"/>
    <property type="match status" value="1"/>
</dbReference>
<dbReference type="SMR" id="A2EX40"/>
<dbReference type="PROSITE" id="PS50011">
    <property type="entry name" value="PROTEIN_KINASE_DOM"/>
    <property type="match status" value="1"/>
</dbReference>
<feature type="domain" description="Protein kinase" evidence="12">
    <location>
        <begin position="116"/>
        <end position="366"/>
    </location>
</feature>
<evidence type="ECO:0000313" key="15">
    <source>
        <dbReference type="Proteomes" id="UP000001542"/>
    </source>
</evidence>
<evidence type="ECO:0000259" key="13">
    <source>
        <dbReference type="PROSITE" id="PS51285"/>
    </source>
</evidence>
<dbReference type="PROSITE" id="PS50003">
    <property type="entry name" value="PH_DOMAIN"/>
    <property type="match status" value="1"/>
</dbReference>
<dbReference type="Pfam" id="PF00169">
    <property type="entry name" value="PH"/>
    <property type="match status" value="1"/>
</dbReference>
<feature type="binding site" evidence="9">
    <location>
        <position position="149"/>
    </location>
    <ligand>
        <name>ATP</name>
        <dbReference type="ChEBI" id="CHEBI:30616"/>
    </ligand>
</feature>
<dbReference type="Gene3D" id="3.30.200.20">
    <property type="entry name" value="Phosphorylase Kinase, domain 1"/>
    <property type="match status" value="1"/>
</dbReference>
<reference evidence="14" key="2">
    <citation type="journal article" date="2007" name="Science">
        <title>Draft genome sequence of the sexually transmitted pathogen Trichomonas vaginalis.</title>
        <authorList>
            <person name="Carlton J.M."/>
            <person name="Hirt R.P."/>
            <person name="Silva J.C."/>
            <person name="Delcher A.L."/>
            <person name="Schatz M."/>
            <person name="Zhao Q."/>
            <person name="Wortman J.R."/>
            <person name="Bidwell S.L."/>
            <person name="Alsmark U.C.M."/>
            <person name="Besteiro S."/>
            <person name="Sicheritz-Ponten T."/>
            <person name="Noel C.J."/>
            <person name="Dacks J.B."/>
            <person name="Foster P.G."/>
            <person name="Simillion C."/>
            <person name="Van de Peer Y."/>
            <person name="Miranda-Saavedra D."/>
            <person name="Barton G.J."/>
            <person name="Westrop G.D."/>
            <person name="Mueller S."/>
            <person name="Dessi D."/>
            <person name="Fiori P.L."/>
            <person name="Ren Q."/>
            <person name="Paulsen I."/>
            <person name="Zhang H."/>
            <person name="Bastida-Corcuera F.D."/>
            <person name="Simoes-Barbosa A."/>
            <person name="Brown M.T."/>
            <person name="Hayes R.D."/>
            <person name="Mukherjee M."/>
            <person name="Okumura C.Y."/>
            <person name="Schneider R."/>
            <person name="Smith A.J."/>
            <person name="Vanacova S."/>
            <person name="Villalvazo M."/>
            <person name="Haas B.J."/>
            <person name="Pertea M."/>
            <person name="Feldblyum T.V."/>
            <person name="Utterback T.R."/>
            <person name="Shu C.L."/>
            <person name="Osoegawa K."/>
            <person name="de Jong P.J."/>
            <person name="Hrdy I."/>
            <person name="Horvathova L."/>
            <person name="Zubacova Z."/>
            <person name="Dolezal P."/>
            <person name="Malik S.B."/>
            <person name="Logsdon J.M. Jr."/>
            <person name="Henze K."/>
            <person name="Gupta A."/>
            <person name="Wang C.C."/>
            <person name="Dunne R.L."/>
            <person name="Upcroft J.A."/>
            <person name="Upcroft P."/>
            <person name="White O."/>
            <person name="Salzberg S.L."/>
            <person name="Tang P."/>
            <person name="Chiu C.-H."/>
            <person name="Lee Y.-S."/>
            <person name="Embley T.M."/>
            <person name="Coombs G.H."/>
            <person name="Mottram J.C."/>
            <person name="Tachezy J."/>
            <person name="Fraser-Liggett C.M."/>
            <person name="Johnson P.J."/>
        </authorList>
    </citation>
    <scope>NUCLEOTIDE SEQUENCE [LARGE SCALE GENOMIC DNA]</scope>
    <source>
        <strain evidence="14">G3</strain>
    </source>
</reference>
<dbReference type="FunFam" id="3.30.200.20:FF:000628">
    <property type="entry name" value="AGC family protein kinase"/>
    <property type="match status" value="1"/>
</dbReference>
<proteinExistence type="inferred from homology"/>
<dbReference type="InterPro" id="IPR008271">
    <property type="entry name" value="Ser/Thr_kinase_AS"/>
</dbReference>
<dbReference type="InterPro" id="IPR000719">
    <property type="entry name" value="Prot_kinase_dom"/>
</dbReference>
<keyword evidence="7 14" id="KW-0418">Kinase</keyword>
<keyword evidence="8 9" id="KW-0067">ATP-binding</keyword>
<organism evidence="14 15">
    <name type="scientific">Trichomonas vaginalis (strain ATCC PRA-98 / G3)</name>
    <dbReference type="NCBI Taxonomy" id="412133"/>
    <lineage>
        <taxon>Eukaryota</taxon>
        <taxon>Metamonada</taxon>
        <taxon>Parabasalia</taxon>
        <taxon>Trichomonadida</taxon>
        <taxon>Trichomonadidae</taxon>
        <taxon>Trichomonas</taxon>
    </lineage>
</organism>
<dbReference type="InterPro" id="IPR000961">
    <property type="entry name" value="AGC-kinase_C"/>
</dbReference>
<evidence type="ECO:0000313" key="14">
    <source>
        <dbReference type="EMBL" id="EAY02760.1"/>
    </source>
</evidence>
<dbReference type="CDD" id="cd00821">
    <property type="entry name" value="PH"/>
    <property type="match status" value="1"/>
</dbReference>
<dbReference type="Gene3D" id="1.10.510.10">
    <property type="entry name" value="Transferase(Phosphotransferase) domain 1"/>
    <property type="match status" value="1"/>
</dbReference>
<dbReference type="GO" id="GO:0035556">
    <property type="term" value="P:intracellular signal transduction"/>
    <property type="evidence" value="ECO:0000318"/>
    <property type="project" value="GO_Central"/>
</dbReference>
<evidence type="ECO:0000259" key="12">
    <source>
        <dbReference type="PROSITE" id="PS50011"/>
    </source>
</evidence>
<dbReference type="InterPro" id="IPR017892">
    <property type="entry name" value="Pkinase_C"/>
</dbReference>
<evidence type="ECO:0000256" key="9">
    <source>
        <dbReference type="PROSITE-ProRule" id="PRU10141"/>
    </source>
</evidence>
<dbReference type="PANTHER" id="PTHR24351">
    <property type="entry name" value="RIBOSOMAL PROTEIN S6 KINASE"/>
    <property type="match status" value="1"/>
</dbReference>
<dbReference type="InterPro" id="IPR011993">
    <property type="entry name" value="PH-like_dom_sf"/>
</dbReference>
<dbReference type="KEGG" id="tva:4760598"/>
<keyword evidence="6 9" id="KW-0547">Nucleotide-binding</keyword>